<reference evidence="9" key="1">
    <citation type="submission" date="2021-04" db="EMBL/GenBank/DDBJ databases">
        <authorList>
            <person name="Vanwijnsberghe S."/>
        </authorList>
    </citation>
    <scope>NUCLEOTIDE SEQUENCE</scope>
    <source>
        <strain evidence="9">LMG 31841</strain>
    </source>
</reference>
<dbReference type="SUPFAM" id="SSF103473">
    <property type="entry name" value="MFS general substrate transporter"/>
    <property type="match status" value="1"/>
</dbReference>
<evidence type="ECO:0000313" key="9">
    <source>
        <dbReference type="EMBL" id="CAG4897091.1"/>
    </source>
</evidence>
<comment type="caution">
    <text evidence="9">The sequence shown here is derived from an EMBL/GenBank/DDBJ whole genome shotgun (WGS) entry which is preliminary data.</text>
</comment>
<evidence type="ECO:0000256" key="7">
    <source>
        <dbReference type="SAM" id="Phobius"/>
    </source>
</evidence>
<dbReference type="EMBL" id="CAJQZC010000004">
    <property type="protein sequence ID" value="CAG4897091.1"/>
    <property type="molecule type" value="Genomic_DNA"/>
</dbReference>
<feature type="transmembrane region" description="Helical" evidence="7">
    <location>
        <begin position="233"/>
        <end position="250"/>
    </location>
</feature>
<feature type="transmembrane region" description="Helical" evidence="7">
    <location>
        <begin position="335"/>
        <end position="354"/>
    </location>
</feature>
<dbReference type="PROSITE" id="PS50850">
    <property type="entry name" value="MFS"/>
    <property type="match status" value="1"/>
</dbReference>
<evidence type="ECO:0000256" key="2">
    <source>
        <dbReference type="ARBA" id="ARBA00022448"/>
    </source>
</evidence>
<feature type="transmembrane region" description="Helical" evidence="7">
    <location>
        <begin position="62"/>
        <end position="79"/>
    </location>
</feature>
<keyword evidence="4 7" id="KW-0812">Transmembrane</keyword>
<keyword evidence="5 7" id="KW-1133">Transmembrane helix</keyword>
<dbReference type="Proteomes" id="UP000789704">
    <property type="component" value="Unassembled WGS sequence"/>
</dbReference>
<feature type="transmembrane region" description="Helical" evidence="7">
    <location>
        <begin position="430"/>
        <end position="452"/>
    </location>
</feature>
<protein>
    <submittedName>
        <fullName evidence="9">Multidrug resistance protein Stp</fullName>
    </submittedName>
</protein>
<evidence type="ECO:0000256" key="4">
    <source>
        <dbReference type="ARBA" id="ARBA00022692"/>
    </source>
</evidence>
<feature type="domain" description="Major facilitator superfamily (MFS) profile" evidence="8">
    <location>
        <begin position="24"/>
        <end position="453"/>
    </location>
</feature>
<feature type="transmembrane region" description="Helical" evidence="7">
    <location>
        <begin position="300"/>
        <end position="323"/>
    </location>
</feature>
<dbReference type="PANTHER" id="PTHR42718">
    <property type="entry name" value="MAJOR FACILITATOR SUPERFAMILY MULTIDRUG TRANSPORTER MFSC"/>
    <property type="match status" value="1"/>
</dbReference>
<keyword evidence="2" id="KW-0813">Transport</keyword>
<keyword evidence="6 7" id="KW-0472">Membrane</keyword>
<keyword evidence="10" id="KW-1185">Reference proteome</keyword>
<dbReference type="InterPro" id="IPR036259">
    <property type="entry name" value="MFS_trans_sf"/>
</dbReference>
<dbReference type="GO" id="GO:0005886">
    <property type="term" value="C:plasma membrane"/>
    <property type="evidence" value="ECO:0007669"/>
    <property type="project" value="UniProtKB-SubCell"/>
</dbReference>
<dbReference type="Gene3D" id="1.20.1250.20">
    <property type="entry name" value="MFS general substrate transporter like domains"/>
    <property type="match status" value="2"/>
</dbReference>
<dbReference type="PANTHER" id="PTHR42718:SF46">
    <property type="entry name" value="BLR6921 PROTEIN"/>
    <property type="match status" value="1"/>
</dbReference>
<feature type="transmembrane region" description="Helical" evidence="7">
    <location>
        <begin position="91"/>
        <end position="109"/>
    </location>
</feature>
<dbReference type="Pfam" id="PF07690">
    <property type="entry name" value="MFS_1"/>
    <property type="match status" value="1"/>
</dbReference>
<feature type="transmembrane region" description="Helical" evidence="7">
    <location>
        <begin position="149"/>
        <end position="171"/>
    </location>
</feature>
<feature type="transmembrane region" description="Helical" evidence="7">
    <location>
        <begin position="177"/>
        <end position="198"/>
    </location>
</feature>
<organism evidence="9 10">
    <name type="scientific">Paraburkholderia saeva</name>
    <dbReference type="NCBI Taxonomy" id="2777537"/>
    <lineage>
        <taxon>Bacteria</taxon>
        <taxon>Pseudomonadati</taxon>
        <taxon>Pseudomonadota</taxon>
        <taxon>Betaproteobacteria</taxon>
        <taxon>Burkholderiales</taxon>
        <taxon>Burkholderiaceae</taxon>
        <taxon>Paraburkholderia</taxon>
    </lineage>
</organism>
<keyword evidence="3" id="KW-1003">Cell membrane</keyword>
<dbReference type="AlphaFoldDB" id="A0A9N8RWU8"/>
<feature type="transmembrane region" description="Helical" evidence="7">
    <location>
        <begin position="23"/>
        <end position="42"/>
    </location>
</feature>
<dbReference type="InterPro" id="IPR011701">
    <property type="entry name" value="MFS"/>
</dbReference>
<name>A0A9N8RWU8_9BURK</name>
<sequence>MEIPELTLRRGSDAPPMTVRQRLIVILLLGANFMLSADFSILNVALPEVGRAVGLKVSDFPWVATSFALPAAGLSLLFGRLGDLYGLRRMFLIGLALLAASSLLGGIATEPVVLLAARVLQGVATAMTGPAALALLITVFADERQRARALGLNGALLSGGFTFGALVGGMLVDVLSWRWAFLINVPTAIIILAVTPFVISAAHSRNGVRLDIPGAVSGTLGLVAIVFGFTEQSAAALAVGATLLVLFFWIERRASAPLVAIEMLAWPSVRWGNVAVLTIFSMEAGLIYLVTIYLQEVLHLGPFATGLVFGVPGLASIVAGILAGRIVARRGARPVLLVALLVQGGFTAPLILLGSDPNSMWLLIPALFVGFFGHITAVVAATVAATSEVPETSKGLASGLMTTSQRVASTIGIPALAAVMAARANLLGGIHIALAADVLFTVIAVVLIAAGLKQRLPAATR</sequence>
<gene>
    <name evidence="9" type="primary">stp_2</name>
    <name evidence="9" type="ORF">LMG31841_02416</name>
</gene>
<feature type="transmembrane region" description="Helical" evidence="7">
    <location>
        <begin position="210"/>
        <end position="227"/>
    </location>
</feature>
<feature type="transmembrane region" description="Helical" evidence="7">
    <location>
        <begin position="407"/>
        <end position="424"/>
    </location>
</feature>
<feature type="transmembrane region" description="Helical" evidence="7">
    <location>
        <begin position="360"/>
        <end position="386"/>
    </location>
</feature>
<dbReference type="GO" id="GO:0022857">
    <property type="term" value="F:transmembrane transporter activity"/>
    <property type="evidence" value="ECO:0007669"/>
    <property type="project" value="InterPro"/>
</dbReference>
<evidence type="ECO:0000256" key="1">
    <source>
        <dbReference type="ARBA" id="ARBA00004651"/>
    </source>
</evidence>
<feature type="transmembrane region" description="Helical" evidence="7">
    <location>
        <begin position="271"/>
        <end position="294"/>
    </location>
</feature>
<evidence type="ECO:0000256" key="6">
    <source>
        <dbReference type="ARBA" id="ARBA00023136"/>
    </source>
</evidence>
<dbReference type="CDD" id="cd17321">
    <property type="entry name" value="MFS_MMR_MDR_like"/>
    <property type="match status" value="1"/>
</dbReference>
<dbReference type="InterPro" id="IPR020846">
    <property type="entry name" value="MFS_dom"/>
</dbReference>
<feature type="transmembrane region" description="Helical" evidence="7">
    <location>
        <begin position="115"/>
        <end position="137"/>
    </location>
</feature>
<accession>A0A9N8RWU8</accession>
<dbReference type="PRINTS" id="PR01036">
    <property type="entry name" value="TCRTETB"/>
</dbReference>
<evidence type="ECO:0000256" key="5">
    <source>
        <dbReference type="ARBA" id="ARBA00022989"/>
    </source>
</evidence>
<comment type="subcellular location">
    <subcellularLocation>
        <location evidence="1">Cell membrane</location>
        <topology evidence="1">Multi-pass membrane protein</topology>
    </subcellularLocation>
</comment>
<evidence type="ECO:0000256" key="3">
    <source>
        <dbReference type="ARBA" id="ARBA00022475"/>
    </source>
</evidence>
<proteinExistence type="predicted"/>
<evidence type="ECO:0000259" key="8">
    <source>
        <dbReference type="PROSITE" id="PS50850"/>
    </source>
</evidence>
<evidence type="ECO:0000313" key="10">
    <source>
        <dbReference type="Proteomes" id="UP000789704"/>
    </source>
</evidence>